<sequence length="120" mass="13792">MGHANTFSPRKFISTSHFKRQHQIQMNSFFPRAATKRSVFAEPSAFLFPKQTERRKRDDGSGEIPEPGNLFTGRSRTQLFKEGSSQEVALKNEVSLFVESLSKTHGRLEYLIRLGFLIWS</sequence>
<protein>
    <submittedName>
        <fullName evidence="2">Uncharacterized protein</fullName>
    </submittedName>
</protein>
<dbReference type="EMBL" id="BPLR01010492">
    <property type="protein sequence ID" value="GIY39659.1"/>
    <property type="molecule type" value="Genomic_DNA"/>
</dbReference>
<feature type="compositionally biased region" description="Basic and acidic residues" evidence="1">
    <location>
        <begin position="51"/>
        <end position="60"/>
    </location>
</feature>
<feature type="region of interest" description="Disordered" evidence="1">
    <location>
        <begin position="49"/>
        <end position="75"/>
    </location>
</feature>
<evidence type="ECO:0000256" key="1">
    <source>
        <dbReference type="SAM" id="MobiDB-lite"/>
    </source>
</evidence>
<proteinExistence type="predicted"/>
<keyword evidence="3" id="KW-1185">Reference proteome</keyword>
<reference evidence="2 3" key="1">
    <citation type="submission" date="2021-06" db="EMBL/GenBank/DDBJ databases">
        <title>Caerostris extrusa draft genome.</title>
        <authorList>
            <person name="Kono N."/>
            <person name="Arakawa K."/>
        </authorList>
    </citation>
    <scope>NUCLEOTIDE SEQUENCE [LARGE SCALE GENOMIC DNA]</scope>
</reference>
<dbReference type="Proteomes" id="UP001054945">
    <property type="component" value="Unassembled WGS sequence"/>
</dbReference>
<evidence type="ECO:0000313" key="3">
    <source>
        <dbReference type="Proteomes" id="UP001054945"/>
    </source>
</evidence>
<accession>A0AAV4T1U4</accession>
<name>A0AAV4T1U4_CAEEX</name>
<comment type="caution">
    <text evidence="2">The sequence shown here is derived from an EMBL/GenBank/DDBJ whole genome shotgun (WGS) entry which is preliminary data.</text>
</comment>
<dbReference type="AlphaFoldDB" id="A0AAV4T1U4"/>
<evidence type="ECO:0000313" key="2">
    <source>
        <dbReference type="EMBL" id="GIY39659.1"/>
    </source>
</evidence>
<organism evidence="2 3">
    <name type="scientific">Caerostris extrusa</name>
    <name type="common">Bark spider</name>
    <name type="synonym">Caerostris bankana</name>
    <dbReference type="NCBI Taxonomy" id="172846"/>
    <lineage>
        <taxon>Eukaryota</taxon>
        <taxon>Metazoa</taxon>
        <taxon>Ecdysozoa</taxon>
        <taxon>Arthropoda</taxon>
        <taxon>Chelicerata</taxon>
        <taxon>Arachnida</taxon>
        <taxon>Araneae</taxon>
        <taxon>Araneomorphae</taxon>
        <taxon>Entelegynae</taxon>
        <taxon>Araneoidea</taxon>
        <taxon>Araneidae</taxon>
        <taxon>Caerostris</taxon>
    </lineage>
</organism>
<gene>
    <name evidence="2" type="ORF">CEXT_159541</name>
</gene>